<organism evidence="10 11">
    <name type="scientific">Ridgeia piscesae</name>
    <name type="common">Tubeworm</name>
    <dbReference type="NCBI Taxonomy" id="27915"/>
    <lineage>
        <taxon>Eukaryota</taxon>
        <taxon>Metazoa</taxon>
        <taxon>Spiralia</taxon>
        <taxon>Lophotrochozoa</taxon>
        <taxon>Annelida</taxon>
        <taxon>Polychaeta</taxon>
        <taxon>Sedentaria</taxon>
        <taxon>Canalipalpata</taxon>
        <taxon>Sabellida</taxon>
        <taxon>Siboglinidae</taxon>
        <taxon>Ridgeia</taxon>
    </lineage>
</organism>
<evidence type="ECO:0000313" key="11">
    <source>
        <dbReference type="Proteomes" id="UP001209878"/>
    </source>
</evidence>
<accession>A0AAD9NKA5</accession>
<evidence type="ECO:0000256" key="3">
    <source>
        <dbReference type="ARBA" id="ARBA00014109"/>
    </source>
</evidence>
<dbReference type="InterPro" id="IPR019377">
    <property type="entry name" value="NADH_UbQ_OxRdtase_su10"/>
</dbReference>
<dbReference type="Pfam" id="PF10249">
    <property type="entry name" value="NDUFB10"/>
    <property type="match status" value="1"/>
</dbReference>
<dbReference type="GO" id="GO:0045271">
    <property type="term" value="C:respiratory chain complex I"/>
    <property type="evidence" value="ECO:0007669"/>
    <property type="project" value="UniProtKB-ARBA"/>
</dbReference>
<keyword evidence="11" id="KW-1185">Reference proteome</keyword>
<evidence type="ECO:0000256" key="6">
    <source>
        <dbReference type="ARBA" id="ARBA00022792"/>
    </source>
</evidence>
<comment type="caution">
    <text evidence="10">The sequence shown here is derived from an EMBL/GenBank/DDBJ whole genome shotgun (WGS) entry which is preliminary data.</text>
</comment>
<reference evidence="10" key="1">
    <citation type="journal article" date="2023" name="Mol. Biol. Evol.">
        <title>Third-Generation Sequencing Reveals the Adaptive Role of the Epigenome in Three Deep-Sea Polychaetes.</title>
        <authorList>
            <person name="Perez M."/>
            <person name="Aroh O."/>
            <person name="Sun Y."/>
            <person name="Lan Y."/>
            <person name="Juniper S.K."/>
            <person name="Young C.R."/>
            <person name="Angers B."/>
            <person name="Qian P.Y."/>
        </authorList>
    </citation>
    <scope>NUCLEOTIDE SEQUENCE</scope>
    <source>
        <strain evidence="10">R07B-5</strain>
    </source>
</reference>
<dbReference type="Proteomes" id="UP001209878">
    <property type="component" value="Unassembled WGS sequence"/>
</dbReference>
<gene>
    <name evidence="10" type="ORF">NP493_875g00074</name>
</gene>
<dbReference type="InterPro" id="IPR039993">
    <property type="entry name" value="NDUFB10"/>
</dbReference>
<evidence type="ECO:0000256" key="7">
    <source>
        <dbReference type="ARBA" id="ARBA00022982"/>
    </source>
</evidence>
<protein>
    <recommendedName>
        <fullName evidence="3">NADH dehydrogenase [ubiquinone] 1 beta subcomplex subunit 10</fullName>
    </recommendedName>
</protein>
<keyword evidence="6" id="KW-0999">Mitochondrion inner membrane</keyword>
<proteinExistence type="inferred from homology"/>
<dbReference type="PANTHER" id="PTHR13094">
    <property type="entry name" value="NADH-UBIQUINONE OXIDOREDUCTASE PDSW SUBUNIT"/>
    <property type="match status" value="1"/>
</dbReference>
<name>A0AAD9NKA5_RIDPI</name>
<keyword evidence="7" id="KW-0249">Electron transport</keyword>
<evidence type="ECO:0000256" key="4">
    <source>
        <dbReference type="ARBA" id="ARBA00022448"/>
    </source>
</evidence>
<comment type="subcellular location">
    <subcellularLocation>
        <location evidence="1">Mitochondrion inner membrane</location>
        <topology evidence="1">Peripheral membrane protein</topology>
        <orientation evidence="1">Matrix side</orientation>
    </subcellularLocation>
</comment>
<evidence type="ECO:0000256" key="8">
    <source>
        <dbReference type="ARBA" id="ARBA00023128"/>
    </source>
</evidence>
<dbReference type="EMBL" id="JAODUO010000875">
    <property type="protein sequence ID" value="KAK2173437.1"/>
    <property type="molecule type" value="Genomic_DNA"/>
</dbReference>
<evidence type="ECO:0000256" key="2">
    <source>
        <dbReference type="ARBA" id="ARBA00008317"/>
    </source>
</evidence>
<keyword evidence="4" id="KW-0813">Transport</keyword>
<dbReference type="AlphaFoldDB" id="A0AAD9NKA5"/>
<evidence type="ECO:0000256" key="5">
    <source>
        <dbReference type="ARBA" id="ARBA00022660"/>
    </source>
</evidence>
<keyword evidence="8" id="KW-0496">Mitochondrion</keyword>
<sequence>MPDDDGIKQNAYEKFYLKVFGIIDAPVTYFKEKVVEPLHEKNKTYYYHRRLRRVPTIDECDVGDEVCFFEANEQYKRDKNVDDQILIILRERRLECEHWYGLTDREDKCRKVREDYETATTNWFTKYGDLGPAPNVRAAYFKQKHRMIWERRHGPVGTGMGSPPVEQ</sequence>
<evidence type="ECO:0000256" key="1">
    <source>
        <dbReference type="ARBA" id="ARBA00004443"/>
    </source>
</evidence>
<dbReference type="GO" id="GO:0005743">
    <property type="term" value="C:mitochondrial inner membrane"/>
    <property type="evidence" value="ECO:0007669"/>
    <property type="project" value="UniProtKB-SubCell"/>
</dbReference>
<evidence type="ECO:0000313" key="10">
    <source>
        <dbReference type="EMBL" id="KAK2173437.1"/>
    </source>
</evidence>
<dbReference type="PANTHER" id="PTHR13094:SF1">
    <property type="entry name" value="NADH DEHYDROGENASE [UBIQUINONE] 1 BETA SUBCOMPLEX SUBUNIT 10"/>
    <property type="match status" value="1"/>
</dbReference>
<keyword evidence="9" id="KW-0472">Membrane</keyword>
<evidence type="ECO:0000256" key="9">
    <source>
        <dbReference type="ARBA" id="ARBA00023136"/>
    </source>
</evidence>
<comment type="similarity">
    <text evidence="2">Belongs to the complex I NDUFB10 subunit family.</text>
</comment>
<keyword evidence="5" id="KW-0679">Respiratory chain</keyword>